<name>A0ACB6ZFM9_THEGA</name>
<gene>
    <name evidence="1" type="ORF">BDM02DRAFT_3269745</name>
</gene>
<comment type="caution">
    <text evidence="1">The sequence shown here is derived from an EMBL/GenBank/DDBJ whole genome shotgun (WGS) entry which is preliminary data.</text>
</comment>
<evidence type="ECO:0000313" key="2">
    <source>
        <dbReference type="Proteomes" id="UP000886501"/>
    </source>
</evidence>
<dbReference type="EMBL" id="MU118019">
    <property type="protein sequence ID" value="KAF9648143.1"/>
    <property type="molecule type" value="Genomic_DNA"/>
</dbReference>
<sequence length="133" mass="13877">MALFPKLLMSLRWTHQPDTVISVVSALAAFLALGTEQIALRAGQAVSGLLNASLGNIVELINAGIALRGYDLDLVQGSLLGGLLGNHLLVLGVAFIDASSVFHSEEFQPMVAQSNSSSMTVSIIALVTLDSDS</sequence>
<accession>A0ACB6ZFM9</accession>
<evidence type="ECO:0000313" key="1">
    <source>
        <dbReference type="EMBL" id="KAF9648143.1"/>
    </source>
</evidence>
<dbReference type="Proteomes" id="UP000886501">
    <property type="component" value="Unassembled WGS sequence"/>
</dbReference>
<proteinExistence type="predicted"/>
<protein>
    <submittedName>
        <fullName evidence="1">Uncharacterized protein</fullName>
    </submittedName>
</protein>
<reference evidence="1" key="2">
    <citation type="journal article" date="2020" name="Nat. Commun.">
        <title>Large-scale genome sequencing of mycorrhizal fungi provides insights into the early evolution of symbiotic traits.</title>
        <authorList>
            <person name="Miyauchi S."/>
            <person name="Kiss E."/>
            <person name="Kuo A."/>
            <person name="Drula E."/>
            <person name="Kohler A."/>
            <person name="Sanchez-Garcia M."/>
            <person name="Morin E."/>
            <person name="Andreopoulos B."/>
            <person name="Barry K.W."/>
            <person name="Bonito G."/>
            <person name="Buee M."/>
            <person name="Carver A."/>
            <person name="Chen C."/>
            <person name="Cichocki N."/>
            <person name="Clum A."/>
            <person name="Culley D."/>
            <person name="Crous P.W."/>
            <person name="Fauchery L."/>
            <person name="Girlanda M."/>
            <person name="Hayes R.D."/>
            <person name="Keri Z."/>
            <person name="LaButti K."/>
            <person name="Lipzen A."/>
            <person name="Lombard V."/>
            <person name="Magnuson J."/>
            <person name="Maillard F."/>
            <person name="Murat C."/>
            <person name="Nolan M."/>
            <person name="Ohm R.A."/>
            <person name="Pangilinan J."/>
            <person name="Pereira M.F."/>
            <person name="Perotto S."/>
            <person name="Peter M."/>
            <person name="Pfister S."/>
            <person name="Riley R."/>
            <person name="Sitrit Y."/>
            <person name="Stielow J.B."/>
            <person name="Szollosi G."/>
            <person name="Zifcakova L."/>
            <person name="Stursova M."/>
            <person name="Spatafora J.W."/>
            <person name="Tedersoo L."/>
            <person name="Vaario L.M."/>
            <person name="Yamada A."/>
            <person name="Yan M."/>
            <person name="Wang P."/>
            <person name="Xu J."/>
            <person name="Bruns T."/>
            <person name="Baldrian P."/>
            <person name="Vilgalys R."/>
            <person name="Dunand C."/>
            <person name="Henrissat B."/>
            <person name="Grigoriev I.V."/>
            <person name="Hibbett D."/>
            <person name="Nagy L.G."/>
            <person name="Martin F.M."/>
        </authorList>
    </citation>
    <scope>NUCLEOTIDE SEQUENCE</scope>
    <source>
        <strain evidence="1">P2</strain>
    </source>
</reference>
<organism evidence="1 2">
    <name type="scientific">Thelephora ganbajun</name>
    <name type="common">Ganba fungus</name>
    <dbReference type="NCBI Taxonomy" id="370292"/>
    <lineage>
        <taxon>Eukaryota</taxon>
        <taxon>Fungi</taxon>
        <taxon>Dikarya</taxon>
        <taxon>Basidiomycota</taxon>
        <taxon>Agaricomycotina</taxon>
        <taxon>Agaricomycetes</taxon>
        <taxon>Thelephorales</taxon>
        <taxon>Thelephoraceae</taxon>
        <taxon>Thelephora</taxon>
    </lineage>
</organism>
<keyword evidence="2" id="KW-1185">Reference proteome</keyword>
<reference evidence="1" key="1">
    <citation type="submission" date="2019-10" db="EMBL/GenBank/DDBJ databases">
        <authorList>
            <consortium name="DOE Joint Genome Institute"/>
            <person name="Kuo A."/>
            <person name="Miyauchi S."/>
            <person name="Kiss E."/>
            <person name="Drula E."/>
            <person name="Kohler A."/>
            <person name="Sanchez-Garcia M."/>
            <person name="Andreopoulos B."/>
            <person name="Barry K.W."/>
            <person name="Bonito G."/>
            <person name="Buee M."/>
            <person name="Carver A."/>
            <person name="Chen C."/>
            <person name="Cichocki N."/>
            <person name="Clum A."/>
            <person name="Culley D."/>
            <person name="Crous P.W."/>
            <person name="Fauchery L."/>
            <person name="Girlanda M."/>
            <person name="Hayes R."/>
            <person name="Keri Z."/>
            <person name="Labutti K."/>
            <person name="Lipzen A."/>
            <person name="Lombard V."/>
            <person name="Magnuson J."/>
            <person name="Maillard F."/>
            <person name="Morin E."/>
            <person name="Murat C."/>
            <person name="Nolan M."/>
            <person name="Ohm R."/>
            <person name="Pangilinan J."/>
            <person name="Pereira M."/>
            <person name="Perotto S."/>
            <person name="Peter M."/>
            <person name="Riley R."/>
            <person name="Sitrit Y."/>
            <person name="Stielow B."/>
            <person name="Szollosi G."/>
            <person name="Zifcakova L."/>
            <person name="Stursova M."/>
            <person name="Spatafora J.W."/>
            <person name="Tedersoo L."/>
            <person name="Vaario L.-M."/>
            <person name="Yamada A."/>
            <person name="Yan M."/>
            <person name="Wang P."/>
            <person name="Xu J."/>
            <person name="Bruns T."/>
            <person name="Baldrian P."/>
            <person name="Vilgalys R."/>
            <person name="Henrissat B."/>
            <person name="Grigoriev I.V."/>
            <person name="Hibbett D."/>
            <person name="Nagy L.G."/>
            <person name="Martin F.M."/>
        </authorList>
    </citation>
    <scope>NUCLEOTIDE SEQUENCE</scope>
    <source>
        <strain evidence="1">P2</strain>
    </source>
</reference>